<protein>
    <recommendedName>
        <fullName evidence="1">F-box associated beta-propeller type 1 domain-containing protein</fullName>
    </recommendedName>
</protein>
<organism evidence="2 3">
    <name type="scientific">Thlaspi arvense</name>
    <name type="common">Field penny-cress</name>
    <dbReference type="NCBI Taxonomy" id="13288"/>
    <lineage>
        <taxon>Eukaryota</taxon>
        <taxon>Viridiplantae</taxon>
        <taxon>Streptophyta</taxon>
        <taxon>Embryophyta</taxon>
        <taxon>Tracheophyta</taxon>
        <taxon>Spermatophyta</taxon>
        <taxon>Magnoliopsida</taxon>
        <taxon>eudicotyledons</taxon>
        <taxon>Gunneridae</taxon>
        <taxon>Pentapetalae</taxon>
        <taxon>rosids</taxon>
        <taxon>malvids</taxon>
        <taxon>Brassicales</taxon>
        <taxon>Brassicaceae</taxon>
        <taxon>Thlaspideae</taxon>
        <taxon>Thlaspi</taxon>
    </lineage>
</organism>
<gene>
    <name evidence="2" type="ORF">TAV2_LOCUS12920</name>
</gene>
<evidence type="ECO:0000313" key="3">
    <source>
        <dbReference type="Proteomes" id="UP000836841"/>
    </source>
</evidence>
<feature type="domain" description="F-box associated beta-propeller type 1" evidence="1">
    <location>
        <begin position="51"/>
        <end position="113"/>
    </location>
</feature>
<keyword evidence="3" id="KW-1185">Reference proteome</keyword>
<proteinExistence type="predicted"/>
<dbReference type="Pfam" id="PF07734">
    <property type="entry name" value="FBA_1"/>
    <property type="match status" value="1"/>
</dbReference>
<dbReference type="AlphaFoldDB" id="A0AAU9SBK7"/>
<evidence type="ECO:0000313" key="2">
    <source>
        <dbReference type="EMBL" id="CAH2059965.1"/>
    </source>
</evidence>
<accession>A0AAU9SBK7</accession>
<name>A0AAU9SBK7_THLAR</name>
<sequence length="146" mass="16814">MCYAWKDLTKNILKPTLDLIFSIMNLKTKSFGTSCTILSLVYGQLLMSLHTEEKKVAIIGDVGYFGLLDYPKKINIIGDGGYFRKLDVFLGEHGDQKYCRPHVCSYVPSLVQIKQPSGGECKEQSELEKRRYYEYMSRLFPHVMNQ</sequence>
<dbReference type="EMBL" id="OU466860">
    <property type="protein sequence ID" value="CAH2059965.1"/>
    <property type="molecule type" value="Genomic_DNA"/>
</dbReference>
<evidence type="ECO:0000259" key="1">
    <source>
        <dbReference type="Pfam" id="PF07734"/>
    </source>
</evidence>
<dbReference type="Proteomes" id="UP000836841">
    <property type="component" value="Chromosome 4"/>
</dbReference>
<reference evidence="2 3" key="1">
    <citation type="submission" date="2022-03" db="EMBL/GenBank/DDBJ databases">
        <authorList>
            <person name="Nunn A."/>
            <person name="Chopra R."/>
            <person name="Nunn A."/>
            <person name="Contreras Garrido A."/>
        </authorList>
    </citation>
    <scope>NUCLEOTIDE SEQUENCE [LARGE SCALE GENOMIC DNA]</scope>
</reference>
<dbReference type="InterPro" id="IPR006527">
    <property type="entry name" value="F-box-assoc_dom_typ1"/>
</dbReference>